<dbReference type="AlphaFoldDB" id="A0A7G3GAI2"/>
<protein>
    <recommendedName>
        <fullName evidence="1">Haem-binding uptake Tiki superfamily ChaN domain-containing protein</fullName>
    </recommendedName>
</protein>
<proteinExistence type="predicted"/>
<dbReference type="Gene3D" id="3.40.50.11550">
    <property type="match status" value="1"/>
</dbReference>
<gene>
    <name evidence="2" type="ORF">C1H71_13070</name>
</gene>
<dbReference type="RefSeq" id="WP_130106906.1">
    <property type="nucleotide sequence ID" value="NZ_CP025781.1"/>
</dbReference>
<keyword evidence="3" id="KW-1185">Reference proteome</keyword>
<evidence type="ECO:0000313" key="2">
    <source>
        <dbReference type="EMBL" id="QBC44367.1"/>
    </source>
</evidence>
<dbReference type="EMBL" id="CP025781">
    <property type="protein sequence ID" value="QBC44367.1"/>
    <property type="molecule type" value="Genomic_DNA"/>
</dbReference>
<feature type="domain" description="Haem-binding uptake Tiki superfamily ChaN" evidence="1">
    <location>
        <begin position="1"/>
        <end position="43"/>
    </location>
</feature>
<organism evidence="2 3">
    <name type="scientific">Iodobacter fluviatilis</name>
    <dbReference type="NCBI Taxonomy" id="537"/>
    <lineage>
        <taxon>Bacteria</taxon>
        <taxon>Pseudomonadati</taxon>
        <taxon>Pseudomonadota</taxon>
        <taxon>Betaproteobacteria</taxon>
        <taxon>Neisseriales</taxon>
        <taxon>Chitinibacteraceae</taxon>
        <taxon>Iodobacter</taxon>
    </lineage>
</organism>
<reference evidence="2 3" key="1">
    <citation type="submission" date="2018-01" db="EMBL/GenBank/DDBJ databases">
        <title>Genome sequence of Iodobacter sp. strain PCH194 isolated from Indian Trans-Himalaya.</title>
        <authorList>
            <person name="Kumar V."/>
            <person name="Thakur V."/>
            <person name="Kumar S."/>
            <person name="Singh D."/>
        </authorList>
    </citation>
    <scope>NUCLEOTIDE SEQUENCE [LARGE SCALE GENOMIC DNA]</scope>
    <source>
        <strain evidence="2 3">PCH194</strain>
    </source>
</reference>
<dbReference type="Proteomes" id="UP000515917">
    <property type="component" value="Chromosome"/>
</dbReference>
<sequence length="78" mass="8509">MALAQIARDTAMAKVMKPYQTHGVVLLAGNGHIRRDLGLPLWLPNTLSVGFVEVSYNGAFDQENLIVPAQRADPCFSL</sequence>
<dbReference type="Pfam" id="PF04187">
    <property type="entry name" value="Cofac_haem_bdg"/>
    <property type="match status" value="1"/>
</dbReference>
<accession>A0A7G3GAI2</accession>
<evidence type="ECO:0000259" key="1">
    <source>
        <dbReference type="Pfam" id="PF04187"/>
    </source>
</evidence>
<dbReference type="InterPro" id="IPR007314">
    <property type="entry name" value="Cofac_haem-bd_dom"/>
</dbReference>
<dbReference type="SUPFAM" id="SSF159501">
    <property type="entry name" value="EreA/ChaN-like"/>
    <property type="match status" value="1"/>
</dbReference>
<name>A0A7G3GAI2_9NEIS</name>
<dbReference type="KEGG" id="ifl:C1H71_13070"/>
<evidence type="ECO:0000313" key="3">
    <source>
        <dbReference type="Proteomes" id="UP000515917"/>
    </source>
</evidence>